<evidence type="ECO:0000256" key="1">
    <source>
        <dbReference type="SAM" id="MobiDB-lite"/>
    </source>
</evidence>
<reference evidence="2" key="1">
    <citation type="journal article" date="2020" name="Nature">
        <title>Giant virus diversity and host interactions through global metagenomics.</title>
        <authorList>
            <person name="Schulz F."/>
            <person name="Roux S."/>
            <person name="Paez-Espino D."/>
            <person name="Jungbluth S."/>
            <person name="Walsh D.A."/>
            <person name="Denef V.J."/>
            <person name="McMahon K.D."/>
            <person name="Konstantinidis K.T."/>
            <person name="Eloe-Fadrosh E.A."/>
            <person name="Kyrpides N.C."/>
            <person name="Woyke T."/>
        </authorList>
    </citation>
    <scope>NUCLEOTIDE SEQUENCE</scope>
    <source>
        <strain evidence="2">GVMAG-M-3300020192-26</strain>
    </source>
</reference>
<proteinExistence type="predicted"/>
<dbReference type="AlphaFoldDB" id="A0A6C0C7I8"/>
<sequence>MELIKKSFSSGDIKKQKESKKPKKAQSVEGIGSSRKINKERCKKIVLKYEHMINVEIKVLGEFEHLKALLGALIDKYRLCIPAVDRILAKEKGTLHTSIKSFQVELWILALCPENRIKNFTASMDQFKNKKFTEADLDSQETSIILTYPDVENGIYRRISMLGDITYRKELDECMGFYQKIKTIFMSL</sequence>
<dbReference type="EMBL" id="MN739355">
    <property type="protein sequence ID" value="QHT00391.1"/>
    <property type="molecule type" value="Genomic_DNA"/>
</dbReference>
<name>A0A6C0C7I8_9ZZZZ</name>
<protein>
    <submittedName>
        <fullName evidence="2">Uncharacterized protein</fullName>
    </submittedName>
</protein>
<feature type="region of interest" description="Disordered" evidence="1">
    <location>
        <begin position="1"/>
        <end position="32"/>
    </location>
</feature>
<evidence type="ECO:0000313" key="2">
    <source>
        <dbReference type="EMBL" id="QHT00391.1"/>
    </source>
</evidence>
<accession>A0A6C0C7I8</accession>
<organism evidence="2">
    <name type="scientific">viral metagenome</name>
    <dbReference type="NCBI Taxonomy" id="1070528"/>
    <lineage>
        <taxon>unclassified sequences</taxon>
        <taxon>metagenomes</taxon>
        <taxon>organismal metagenomes</taxon>
    </lineage>
</organism>